<keyword evidence="2" id="KW-1185">Reference proteome</keyword>
<organism evidence="1 2">
    <name type="scientific">Synechococcus lacustris str. Tous</name>
    <dbReference type="NCBI Taxonomy" id="1910958"/>
    <lineage>
        <taxon>Bacteria</taxon>
        <taxon>Bacillati</taxon>
        <taxon>Cyanobacteriota</taxon>
        <taxon>Cyanophyceae</taxon>
        <taxon>Synechococcales</taxon>
        <taxon>Synechococcaceae</taxon>
        <taxon>Synechococcus</taxon>
    </lineage>
</organism>
<evidence type="ECO:0000313" key="2">
    <source>
        <dbReference type="Proteomes" id="UP000240206"/>
    </source>
</evidence>
<accession>A0A2P7EEG7</accession>
<name>A0A2P7EEG7_9SYNE</name>
<reference evidence="2" key="1">
    <citation type="submission" date="2018-03" db="EMBL/GenBank/DDBJ databases">
        <title>Ecological and genomic features of two cosmopolitan and abundant freshwater picocyanobacteria.</title>
        <authorList>
            <person name="Cabello-Yeves P.J."/>
            <person name="Picazo A."/>
            <person name="Camacho A."/>
            <person name="Callieri C."/>
            <person name="Rosselli R."/>
            <person name="Roda-Garcia J."/>
            <person name="Coutinho F.H."/>
            <person name="Rodriguez-Valera F."/>
        </authorList>
    </citation>
    <scope>NUCLEOTIDE SEQUENCE [LARGE SCALE GENOMIC DNA]</scope>
    <source>
        <strain evidence="2">Tous</strain>
    </source>
</reference>
<gene>
    <name evidence="1" type="ORF">C7K08_07200</name>
</gene>
<comment type="caution">
    <text evidence="1">The sequence shown here is derived from an EMBL/GenBank/DDBJ whole genome shotgun (WGS) entry which is preliminary data.</text>
</comment>
<dbReference type="Proteomes" id="UP000240206">
    <property type="component" value="Unassembled WGS sequence"/>
</dbReference>
<evidence type="ECO:0000313" key="1">
    <source>
        <dbReference type="EMBL" id="PSI01584.1"/>
    </source>
</evidence>
<dbReference type="AlphaFoldDB" id="A0A2P7EEG7"/>
<proteinExistence type="predicted"/>
<sequence>MSYLANINRFAGLRVLLNQSAFSFLCSSDPPCLVHLIHLRTLLLGAIEQVVGGKALFLSNRHLDQLAGTNSPSRFHRCLQL</sequence>
<dbReference type="EMBL" id="PXVC01000027">
    <property type="protein sequence ID" value="PSI01584.1"/>
    <property type="molecule type" value="Genomic_DNA"/>
</dbReference>
<protein>
    <submittedName>
        <fullName evidence="1">Uncharacterized protein</fullName>
    </submittedName>
</protein>